<accession>A0ACC2EMX5</accession>
<protein>
    <submittedName>
        <fullName evidence="1">Uncharacterized protein</fullName>
    </submittedName>
</protein>
<gene>
    <name evidence="1" type="ORF">O6H91_01G006900</name>
</gene>
<organism evidence="1 2">
    <name type="scientific">Diphasiastrum complanatum</name>
    <name type="common">Issler's clubmoss</name>
    <name type="synonym">Lycopodium complanatum</name>
    <dbReference type="NCBI Taxonomy" id="34168"/>
    <lineage>
        <taxon>Eukaryota</taxon>
        <taxon>Viridiplantae</taxon>
        <taxon>Streptophyta</taxon>
        <taxon>Embryophyta</taxon>
        <taxon>Tracheophyta</taxon>
        <taxon>Lycopodiopsida</taxon>
        <taxon>Lycopodiales</taxon>
        <taxon>Lycopodiaceae</taxon>
        <taxon>Lycopodioideae</taxon>
        <taxon>Diphasiastrum</taxon>
    </lineage>
</organism>
<reference evidence="2" key="1">
    <citation type="journal article" date="2024" name="Proc. Natl. Acad. Sci. U.S.A.">
        <title>Extraordinary preservation of gene collinearity over three hundred million years revealed in homosporous lycophytes.</title>
        <authorList>
            <person name="Li C."/>
            <person name="Wickell D."/>
            <person name="Kuo L.Y."/>
            <person name="Chen X."/>
            <person name="Nie B."/>
            <person name="Liao X."/>
            <person name="Peng D."/>
            <person name="Ji J."/>
            <person name="Jenkins J."/>
            <person name="Williams M."/>
            <person name="Shu S."/>
            <person name="Plott C."/>
            <person name="Barry K."/>
            <person name="Rajasekar S."/>
            <person name="Grimwood J."/>
            <person name="Han X."/>
            <person name="Sun S."/>
            <person name="Hou Z."/>
            <person name="He W."/>
            <person name="Dai G."/>
            <person name="Sun C."/>
            <person name="Schmutz J."/>
            <person name="Leebens-Mack J.H."/>
            <person name="Li F.W."/>
            <person name="Wang L."/>
        </authorList>
    </citation>
    <scope>NUCLEOTIDE SEQUENCE [LARGE SCALE GENOMIC DNA]</scope>
    <source>
        <strain evidence="2">cv. PW_Plant_1</strain>
    </source>
</reference>
<dbReference type="Proteomes" id="UP001162992">
    <property type="component" value="Chromosome 1"/>
</dbReference>
<comment type="caution">
    <text evidence="1">The sequence shown here is derived from an EMBL/GenBank/DDBJ whole genome shotgun (WGS) entry which is preliminary data.</text>
</comment>
<sequence length="790" mass="87620">MYLFLPPNKFPSNLFCFQSDSFISVRSFPMPKTGACTNSCSNQNLIYRKVHSARAYQRFGNRGGKNKVSYYGSNSVAEASTCSLGSTFRHSSKKTQGRRIYVKTENEGSNDVGSERESGMLAVEGVAHDGSVNSELENKIDHGAEVNNHCSIQQNSAVTVIVVNLLCSEREVDVQGNSTSVKNSKKKKVPDEFQSGDLMTEATGEQIASAKLSLVSNATSYPGYNIQKDDFEAVQSAADSANLHEDGASQCSCPHDLNFIGSESESVPSATLDINIPCQRQVHSNSNHHRAASLEFLNQEIPEGELWDDKVEGKERKGGKVTDISFPTKVDPVVRNILMPLIDDQTVEQVTEGSSESVVEQVIAIVDHVADQAVQVGQKMVDQVSEVLPSSVLEQVPQVAEVIEQVTLSAAEQMLTSAVQATEEVSGQVMNLLTLKDEEDDDSDDEFETYKTSDLPEFRGIQGVQNFTILQEDEGILSKLYDFYTYMLKKPLPEFTLGMFAAPIFVSVIFTLLYLPELHGLVLDETARTFFESSGMPINVEMPVLDLTLDTVFHVFMFSVSLSTGLQPDIAPLSPYTLVIANINALVAQLVFVFLSGAVFARLSQPSQPVRCSTVAVICPAISRQSKQPTHRALMVRFVLAGPQPCELVDVKVDLSFKFNTITRSGSYFRATHSLKLMFHGSLQMRPEIAYLNHGMLVRHIIDETSPLYRRTHERLEKEDAIFVLSVIGLERSSMQAVFHVQQYSVHDNHVIWDAEFEDMILISKKNKRIVDHSKLSHWKPFALSSRSET</sequence>
<dbReference type="EMBL" id="CM055092">
    <property type="protein sequence ID" value="KAJ7567781.1"/>
    <property type="molecule type" value="Genomic_DNA"/>
</dbReference>
<proteinExistence type="predicted"/>
<evidence type="ECO:0000313" key="1">
    <source>
        <dbReference type="EMBL" id="KAJ7567781.1"/>
    </source>
</evidence>
<evidence type="ECO:0000313" key="2">
    <source>
        <dbReference type="Proteomes" id="UP001162992"/>
    </source>
</evidence>
<name>A0ACC2EMX5_DIPCM</name>
<keyword evidence="2" id="KW-1185">Reference proteome</keyword>